<proteinExistence type="predicted"/>
<dbReference type="KEGG" id="mmav:RE476_03345"/>
<dbReference type="GeneID" id="84229144"/>
<dbReference type="Proteomes" id="UP001183006">
    <property type="component" value="Chromosome"/>
</dbReference>
<evidence type="ECO:0000313" key="1">
    <source>
        <dbReference type="EMBL" id="WMW22872.1"/>
    </source>
</evidence>
<keyword evidence="2" id="KW-1185">Reference proteome</keyword>
<organism evidence="1 2">
    <name type="scientific">Methanolobus mangrovi</name>
    <dbReference type="NCBI Taxonomy" id="3072977"/>
    <lineage>
        <taxon>Archaea</taxon>
        <taxon>Methanobacteriati</taxon>
        <taxon>Methanobacteriota</taxon>
        <taxon>Stenosarchaea group</taxon>
        <taxon>Methanomicrobia</taxon>
        <taxon>Methanosarcinales</taxon>
        <taxon>Methanosarcinaceae</taxon>
        <taxon>Methanolobus</taxon>
    </lineage>
</organism>
<reference evidence="1" key="1">
    <citation type="submission" date="2023-08" db="EMBL/GenBank/DDBJ databases">
        <title>Methanolobus mangrovi sp. nov. and Methanolobus sediminis sp. nov, two novel methylotrophic methanogens isolated from mangrove sediments in China.</title>
        <authorList>
            <person name="Zhou J."/>
        </authorList>
    </citation>
    <scope>NUCLEOTIDE SEQUENCE</scope>
    <source>
        <strain evidence="1">FTZ2</strain>
    </source>
</reference>
<dbReference type="EMBL" id="CP133594">
    <property type="protein sequence ID" value="WMW22872.1"/>
    <property type="molecule type" value="Genomic_DNA"/>
</dbReference>
<protein>
    <submittedName>
        <fullName evidence="1">Uncharacterized protein</fullName>
    </submittedName>
</protein>
<gene>
    <name evidence="1" type="ORF">RE476_03345</name>
</gene>
<dbReference type="RefSeq" id="WP_309308986.1">
    <property type="nucleotide sequence ID" value="NZ_CP133594.1"/>
</dbReference>
<dbReference type="AlphaFoldDB" id="A0AA51UGJ5"/>
<evidence type="ECO:0000313" key="2">
    <source>
        <dbReference type="Proteomes" id="UP001183006"/>
    </source>
</evidence>
<accession>A0AA51UGJ5</accession>
<sequence length="202" mass="22758">MNFSRKLIITASAIILLLLSFAFLDIGVKSSITNAESTTSAYSSGETENLLSIDIILYLDQENGFDTMVEKQLITTFEETGYSVTLTDEIKDDYSSQFVFVNVIDMNMFYTPLYSKSYVDVMFGFSSTGKTKYLDIEGSGDRKAVVFSSEDEDDYQFLAQGDVTLYDETKGIFTYNSYQNHIAREIARSVASELDSQLKTRN</sequence>
<name>A0AA51UGJ5_9EURY</name>